<dbReference type="Proteomes" id="UP001361239">
    <property type="component" value="Unassembled WGS sequence"/>
</dbReference>
<accession>A0ABU8RYY4</accession>
<dbReference type="PANTHER" id="PTHR31350:SF21">
    <property type="entry name" value="F-BOX ONLY PROTEIN 21"/>
    <property type="match status" value="1"/>
</dbReference>
<dbReference type="InterPro" id="IPR032698">
    <property type="entry name" value="SirB1_N"/>
</dbReference>
<dbReference type="RefSeq" id="WP_339587834.1">
    <property type="nucleotide sequence ID" value="NZ_JBBHJZ010000003.1"/>
</dbReference>
<sequence length="266" mass="28787">MESDIATLGLLDDEEIELDNAALLLSELDHDGIALEPYYAMLDDIGDRLAAFDMADTPAEQGEALAQVFFDEFGFTGDADSYDAPLNADLIRVLDRKRGLPVSLSLLYVAAARRMGWTAHATDTPGHVLVRLGDGPPYLIDPFHDGEPVPGDRLAALLEGALGPGGKPGPQHVAPMSNRATLVRLLLNQATRAERGGDALRALALYERMTAVAPDHADAWWELARLQLQLQNVDAARGSLSAMLEVTRDPKKRELITTTLRAIAES</sequence>
<evidence type="ECO:0000313" key="4">
    <source>
        <dbReference type="Proteomes" id="UP001361239"/>
    </source>
</evidence>
<keyword evidence="4" id="KW-1185">Reference proteome</keyword>
<dbReference type="Pfam" id="PF13369">
    <property type="entry name" value="Transglut_core2"/>
    <property type="match status" value="1"/>
</dbReference>
<evidence type="ECO:0000313" key="3">
    <source>
        <dbReference type="EMBL" id="MEJ5977886.1"/>
    </source>
</evidence>
<reference evidence="3 4" key="1">
    <citation type="submission" date="2024-03" db="EMBL/GenBank/DDBJ databases">
        <authorList>
            <person name="Jo J.-H."/>
        </authorList>
    </citation>
    <scope>NUCLEOTIDE SEQUENCE [LARGE SCALE GENOMIC DNA]</scope>
    <source>
        <strain evidence="3 4">PS1R-30</strain>
    </source>
</reference>
<name>A0ABU8RYY4_9SPHN</name>
<comment type="similarity">
    <text evidence="1">Belongs to the UPF0162 family.</text>
</comment>
<dbReference type="InterPro" id="IPR011990">
    <property type="entry name" value="TPR-like_helical_dom_sf"/>
</dbReference>
<comment type="caution">
    <text evidence="3">The sequence shown here is derived from an EMBL/GenBank/DDBJ whole genome shotgun (WGS) entry which is preliminary data.</text>
</comment>
<dbReference type="SUPFAM" id="SSF48452">
    <property type="entry name" value="TPR-like"/>
    <property type="match status" value="1"/>
</dbReference>
<proteinExistence type="inferred from homology"/>
<dbReference type="EMBL" id="JBBHJZ010000003">
    <property type="protein sequence ID" value="MEJ5977886.1"/>
    <property type="molecule type" value="Genomic_DNA"/>
</dbReference>
<feature type="domain" description="Protein SirB1 N-terminal" evidence="2">
    <location>
        <begin position="38"/>
        <end position="186"/>
    </location>
</feature>
<gene>
    <name evidence="3" type="ORF">WG901_14650</name>
</gene>
<protein>
    <submittedName>
        <fullName evidence="3">Transglutaminase-like domain-containing protein</fullName>
    </submittedName>
</protein>
<evidence type="ECO:0000259" key="2">
    <source>
        <dbReference type="Pfam" id="PF13369"/>
    </source>
</evidence>
<dbReference type="Pfam" id="PF13371">
    <property type="entry name" value="TPR_9"/>
    <property type="match status" value="1"/>
</dbReference>
<evidence type="ECO:0000256" key="1">
    <source>
        <dbReference type="ARBA" id="ARBA00007100"/>
    </source>
</evidence>
<dbReference type="Gene3D" id="1.25.40.10">
    <property type="entry name" value="Tetratricopeptide repeat domain"/>
    <property type="match status" value="1"/>
</dbReference>
<dbReference type="PANTHER" id="PTHR31350">
    <property type="entry name" value="SI:DKEY-261L7.2"/>
    <property type="match status" value="1"/>
</dbReference>
<organism evidence="3 4">
    <name type="scientific">Novosphingobium anseongense</name>
    <dbReference type="NCBI Taxonomy" id="3133436"/>
    <lineage>
        <taxon>Bacteria</taxon>
        <taxon>Pseudomonadati</taxon>
        <taxon>Pseudomonadota</taxon>
        <taxon>Alphaproteobacteria</taxon>
        <taxon>Sphingomonadales</taxon>
        <taxon>Sphingomonadaceae</taxon>
        <taxon>Novosphingobium</taxon>
    </lineage>
</organism>